<reference evidence="15" key="1">
    <citation type="submission" date="2020-08" db="EMBL/GenBank/DDBJ databases">
        <title>Genome public.</title>
        <authorList>
            <person name="Liu C."/>
            <person name="Sun Q."/>
        </authorList>
    </citation>
    <scope>NUCLEOTIDE SEQUENCE</scope>
    <source>
        <strain evidence="15">NSJ-64</strain>
    </source>
</reference>
<dbReference type="PROSITE" id="PS50283">
    <property type="entry name" value="NA_SOLUT_SYMP_3"/>
    <property type="match status" value="1"/>
</dbReference>
<dbReference type="InterPro" id="IPR050277">
    <property type="entry name" value="Sodium:Solute_Symporter"/>
</dbReference>
<dbReference type="PANTHER" id="PTHR48086:SF3">
    <property type="entry name" value="SODIUM_PROLINE SYMPORTER"/>
    <property type="match status" value="1"/>
</dbReference>
<evidence type="ECO:0000256" key="3">
    <source>
        <dbReference type="ARBA" id="ARBA00022448"/>
    </source>
</evidence>
<evidence type="ECO:0000256" key="4">
    <source>
        <dbReference type="ARBA" id="ARBA00022475"/>
    </source>
</evidence>
<feature type="transmembrane region" description="Helical" evidence="14">
    <location>
        <begin position="456"/>
        <end position="476"/>
    </location>
</feature>
<keyword evidence="9 14" id="KW-0406">Ion transport</keyword>
<keyword evidence="5 14" id="KW-0812">Transmembrane</keyword>
<protein>
    <recommendedName>
        <fullName evidence="14">Sodium/proline symporter</fullName>
    </recommendedName>
    <alternativeName>
        <fullName evidence="14">Proline permease</fullName>
    </alternativeName>
</protein>
<feature type="transmembrane region" description="Helical" evidence="14">
    <location>
        <begin position="318"/>
        <end position="339"/>
    </location>
</feature>
<dbReference type="GO" id="GO:0015824">
    <property type="term" value="P:proline transport"/>
    <property type="evidence" value="ECO:0007669"/>
    <property type="project" value="UniProtKB-UniRule"/>
</dbReference>
<dbReference type="PANTHER" id="PTHR48086">
    <property type="entry name" value="SODIUM/PROLINE SYMPORTER-RELATED"/>
    <property type="match status" value="1"/>
</dbReference>
<feature type="transmembrane region" description="Helical" evidence="14">
    <location>
        <begin position="188"/>
        <end position="207"/>
    </location>
</feature>
<evidence type="ECO:0000256" key="10">
    <source>
        <dbReference type="ARBA" id="ARBA00023136"/>
    </source>
</evidence>
<evidence type="ECO:0000256" key="2">
    <source>
        <dbReference type="ARBA" id="ARBA00006434"/>
    </source>
</evidence>
<feature type="transmembrane region" description="Helical" evidence="14">
    <location>
        <begin position="160"/>
        <end position="181"/>
    </location>
</feature>
<accession>A0A926EKS4</accession>
<keyword evidence="3 14" id="KW-0813">Transport</keyword>
<keyword evidence="10 14" id="KW-0472">Membrane</keyword>
<evidence type="ECO:0000256" key="9">
    <source>
        <dbReference type="ARBA" id="ARBA00023065"/>
    </source>
</evidence>
<dbReference type="RefSeq" id="WP_262394216.1">
    <property type="nucleotide sequence ID" value="NZ_JACRTD010000001.1"/>
</dbReference>
<feature type="transmembrane region" description="Helical" evidence="14">
    <location>
        <begin position="372"/>
        <end position="391"/>
    </location>
</feature>
<dbReference type="PROSITE" id="PS00457">
    <property type="entry name" value="NA_SOLUT_SYMP_2"/>
    <property type="match status" value="1"/>
</dbReference>
<dbReference type="EMBL" id="JACRTD010000001">
    <property type="protein sequence ID" value="MBC8584396.1"/>
    <property type="molecule type" value="Genomic_DNA"/>
</dbReference>
<feature type="transmembrane region" description="Helical" evidence="14">
    <location>
        <begin position="124"/>
        <end position="148"/>
    </location>
</feature>
<keyword evidence="6 14" id="KW-0769">Symport</keyword>
<evidence type="ECO:0000256" key="14">
    <source>
        <dbReference type="RuleBase" id="RU366012"/>
    </source>
</evidence>
<evidence type="ECO:0000256" key="5">
    <source>
        <dbReference type="ARBA" id="ARBA00022692"/>
    </source>
</evidence>
<dbReference type="CDD" id="cd11475">
    <property type="entry name" value="SLC5sbd_PutP"/>
    <property type="match status" value="1"/>
</dbReference>
<evidence type="ECO:0000256" key="6">
    <source>
        <dbReference type="ARBA" id="ARBA00022847"/>
    </source>
</evidence>
<dbReference type="InterPro" id="IPR001734">
    <property type="entry name" value="Na/solute_symporter"/>
</dbReference>
<feature type="transmembrane region" description="Helical" evidence="14">
    <location>
        <begin position="430"/>
        <end position="450"/>
    </location>
</feature>
<sequence>MQINISILSAFIVYFLMMLAIGIYFYSKSKNISDYFLGGRGLGSWVTALSAQASDMSGWLLLGLPAAAFWSGLSAGWIAIGLAIGTYLNWKFIAVKFRKFTAVANDSITIPQYLQNRFLSQSTLIRSVCAVIIFVFFLVYTASAFSAGAKLFQYVFKLDYVVALTIGSFIIIAYTFLGGFMAVCWTDFIQGTLMFVALVIVPFAAAAKTPDFSFQLISELGGTNYLNLFADASGQVALVTIISGLAWGLGYFGMPHILTRFMAIKESSMIKKSRIIAMIWVIISLLAAVMVGVVGIAFLGGRGAYTDVGAAEVIFMDLVTHLFPGLIAGVLLSAILAAAMSTADSQLLVAASAVSNDFYKALFRKKASDKELIWVSRIAVMVISVIAYCLALDPNSTVMGLVSYAWAGFGSSFGPVILLSLFWKRLTLKGAVSGMIVGGVTVVVWENVSFLSGTGLYSLVPGFFIALAVIVLVSLIDKEPSQEVKDLFERAHNSTI</sequence>
<dbReference type="InterPro" id="IPR011851">
    <property type="entry name" value="Na/Pro_symporter"/>
</dbReference>
<dbReference type="Pfam" id="PF00474">
    <property type="entry name" value="SSF"/>
    <property type="match status" value="1"/>
</dbReference>
<name>A0A926EKS4_9FIRM</name>
<keyword evidence="14" id="KW-0029">Amino-acid transport</keyword>
<feature type="transmembrane region" description="Helical" evidence="14">
    <location>
        <begin position="403"/>
        <end position="423"/>
    </location>
</feature>
<evidence type="ECO:0000256" key="8">
    <source>
        <dbReference type="ARBA" id="ARBA00023053"/>
    </source>
</evidence>
<keyword evidence="4 14" id="KW-1003">Cell membrane</keyword>
<dbReference type="NCBIfam" id="TIGR02121">
    <property type="entry name" value="Na_Pro_sym"/>
    <property type="match status" value="1"/>
</dbReference>
<feature type="transmembrane region" description="Helical" evidence="14">
    <location>
        <begin position="236"/>
        <end position="254"/>
    </location>
</feature>
<keyword evidence="8 14" id="KW-0915">Sodium</keyword>
<dbReference type="GO" id="GO:0005886">
    <property type="term" value="C:plasma membrane"/>
    <property type="evidence" value="ECO:0007669"/>
    <property type="project" value="UniProtKB-SubCell"/>
</dbReference>
<dbReference type="NCBIfam" id="TIGR00813">
    <property type="entry name" value="sss"/>
    <property type="match status" value="1"/>
</dbReference>
<keyword evidence="7 14" id="KW-1133">Transmembrane helix</keyword>
<comment type="similarity">
    <text evidence="2 13">Belongs to the sodium:solute symporter (SSF) (TC 2.A.21) family.</text>
</comment>
<feature type="transmembrane region" description="Helical" evidence="14">
    <location>
        <begin position="67"/>
        <end position="90"/>
    </location>
</feature>
<dbReference type="AlphaFoldDB" id="A0A926EKS4"/>
<dbReference type="GO" id="GO:0031402">
    <property type="term" value="F:sodium ion binding"/>
    <property type="evidence" value="ECO:0007669"/>
    <property type="project" value="UniProtKB-UniRule"/>
</dbReference>
<evidence type="ECO:0000313" key="16">
    <source>
        <dbReference type="Proteomes" id="UP000623678"/>
    </source>
</evidence>
<proteinExistence type="inferred from homology"/>
<comment type="subcellular location">
    <subcellularLocation>
        <location evidence="1 14">Cell membrane</location>
        <topology evidence="1 14">Multi-pass membrane protein</topology>
    </subcellularLocation>
</comment>
<evidence type="ECO:0000313" key="15">
    <source>
        <dbReference type="EMBL" id="MBC8584396.1"/>
    </source>
</evidence>
<gene>
    <name evidence="15" type="primary">putP</name>
    <name evidence="15" type="ORF">H8705_02205</name>
</gene>
<evidence type="ECO:0000256" key="13">
    <source>
        <dbReference type="RuleBase" id="RU362091"/>
    </source>
</evidence>
<organism evidence="15 16">
    <name type="scientific">Youxingia wuxianensis</name>
    <dbReference type="NCBI Taxonomy" id="2763678"/>
    <lineage>
        <taxon>Bacteria</taxon>
        <taxon>Bacillati</taxon>
        <taxon>Bacillota</taxon>
        <taxon>Clostridia</taxon>
        <taxon>Eubacteriales</taxon>
        <taxon>Oscillospiraceae</taxon>
        <taxon>Youxingia</taxon>
    </lineage>
</organism>
<dbReference type="InterPro" id="IPR018212">
    <property type="entry name" value="Na/solute_symporter_CS"/>
</dbReference>
<feature type="transmembrane region" description="Helical" evidence="14">
    <location>
        <begin position="275"/>
        <end position="298"/>
    </location>
</feature>
<keyword evidence="16" id="KW-1185">Reference proteome</keyword>
<evidence type="ECO:0000256" key="11">
    <source>
        <dbReference type="ARBA" id="ARBA00023201"/>
    </source>
</evidence>
<comment type="caution">
    <text evidence="15">The sequence shown here is derived from an EMBL/GenBank/DDBJ whole genome shotgun (WGS) entry which is preliminary data.</text>
</comment>
<dbReference type="Proteomes" id="UP000623678">
    <property type="component" value="Unassembled WGS sequence"/>
</dbReference>
<dbReference type="GO" id="GO:0005298">
    <property type="term" value="F:proline:sodium symporter activity"/>
    <property type="evidence" value="ECO:0007669"/>
    <property type="project" value="UniProtKB-UniRule"/>
</dbReference>
<feature type="transmembrane region" description="Helical" evidence="14">
    <location>
        <begin position="7"/>
        <end position="27"/>
    </location>
</feature>
<evidence type="ECO:0000256" key="12">
    <source>
        <dbReference type="ARBA" id="ARBA00033708"/>
    </source>
</evidence>
<comment type="function">
    <text evidence="14">Catalyzes the sodium-dependent uptake of extracellular L-proline.</text>
</comment>
<evidence type="ECO:0000256" key="1">
    <source>
        <dbReference type="ARBA" id="ARBA00004651"/>
    </source>
</evidence>
<comment type="catalytic activity">
    <reaction evidence="12">
        <text>L-proline(in) + Na(+)(in) = L-proline(out) + Na(+)(out)</text>
        <dbReference type="Rhea" id="RHEA:28967"/>
        <dbReference type="ChEBI" id="CHEBI:29101"/>
        <dbReference type="ChEBI" id="CHEBI:60039"/>
    </reaction>
</comment>
<keyword evidence="11 14" id="KW-0739">Sodium transport</keyword>
<evidence type="ECO:0000256" key="7">
    <source>
        <dbReference type="ARBA" id="ARBA00022989"/>
    </source>
</evidence>
<dbReference type="Gene3D" id="1.20.1730.10">
    <property type="entry name" value="Sodium/glucose cotransporter"/>
    <property type="match status" value="1"/>
</dbReference>
<dbReference type="InterPro" id="IPR038377">
    <property type="entry name" value="Na/Glc_symporter_sf"/>
</dbReference>